<feature type="chain" id="PRO_5020507043" evidence="7">
    <location>
        <begin position="32"/>
        <end position="948"/>
    </location>
</feature>
<organism evidence="9 10">
    <name type="scientific">Tahibacter aquaticus</name>
    <dbReference type="NCBI Taxonomy" id="520092"/>
    <lineage>
        <taxon>Bacteria</taxon>
        <taxon>Pseudomonadati</taxon>
        <taxon>Pseudomonadota</taxon>
        <taxon>Gammaproteobacteria</taxon>
        <taxon>Lysobacterales</taxon>
        <taxon>Rhodanobacteraceae</taxon>
        <taxon>Tahibacter</taxon>
    </lineage>
</organism>
<dbReference type="Proteomes" id="UP000295293">
    <property type="component" value="Unassembled WGS sequence"/>
</dbReference>
<dbReference type="EMBL" id="SNZH01000001">
    <property type="protein sequence ID" value="TDR48688.1"/>
    <property type="molecule type" value="Genomic_DNA"/>
</dbReference>
<evidence type="ECO:0000313" key="10">
    <source>
        <dbReference type="Proteomes" id="UP000295293"/>
    </source>
</evidence>
<sequence length="948" mass="104961">MKPINRPSSKSGIVTALALLLAAAGSGTALAQNVNATIRGKVAGAAAGTEVVARETSTGYSTRASVGSDGRYVISGVRPGTYEISANAGGSSLGSELVTVLVGQQLTLDLGAGAGKDTVALEEVTVVATAPLELKTSEIATNITQQQMRTLPQSDRNFLSFAALAPGVVVSNDRYSKTISAAGQPASQTNVFIDGANLKNNILKGGLVGQDSSRGNPFSQEAIQEFRVLTQNYKAEYEQAGTAIITAVTKSGTNEFHGTAYGYYQNKDMVENEYFSKQRGLPKPEYKREQYGATLGGPIIPDVLHFFVSYEAKDENGNQPIFFRNPTDPAYTGEPDFTQYNGNFDVPFEQKVAFGKLTWRPNDNNSVDFSMSRRKDTEVIGISTTTAYIARQDRDNEVNDALLKWQFRGKNFVNDMLINRGEYTYSPVPAVGDVVSRDYEGTGIVGGAASLQNKHQEHTTFRNDITFDAIDWHGEHVIKTGIKYARYDLKLLENNTANPRYSYNFRYNTGFEIPYRVSYSPTGKSADIDNAQMGLFVQDDWDVNDRLQLNLGLRWDYESDAYNNDYVTPQSQYAAIEFLGLSRDYISTGRERKAFKGAFQPRLGFSWDLSKDADQSTILTGGAGRYYDRTPLDNPIQEAFHSQYPYYSIYFSRDGSPVDGNPSVVWDPRYLTVAGLQELITGGNAGSGEIDLLNNKTKPPYSDAFSLGIKQQLGNWLASLTFSRVLGYRQFTWIWGSRRPNGDFINPLPGNYSPVLISSSKNYSSKGIFFTLEKPYTDESGWGLGLNWTFQLAKKQGGDEYSLDYPTPADYLANRVGAKHNVVINGTVKMPWQMRLTGLITLNSGEPYDVGRQGYRYNGGILLGGAYPERQDFVLDNFWAYRQFDLALSKEFRFGRSQAIEVRADAFNIFNFTNYGCFNGNSSEPTFGNPSCTKGPSRSYQVSARYRF</sequence>
<keyword evidence="10" id="KW-1185">Reference proteome</keyword>
<dbReference type="GO" id="GO:0044718">
    <property type="term" value="P:siderophore transmembrane transport"/>
    <property type="evidence" value="ECO:0007669"/>
    <property type="project" value="TreeGrafter"/>
</dbReference>
<keyword evidence="5" id="KW-0472">Membrane</keyword>
<gene>
    <name evidence="9" type="ORF">DFR29_101311</name>
</gene>
<feature type="domain" description="TonB-dependent transporter Oar-like beta-barrel" evidence="8">
    <location>
        <begin position="248"/>
        <end position="344"/>
    </location>
</feature>
<dbReference type="Pfam" id="PF25183">
    <property type="entry name" value="OMP_b-brl_4"/>
    <property type="match status" value="3"/>
</dbReference>
<dbReference type="Gene3D" id="2.170.130.10">
    <property type="entry name" value="TonB-dependent receptor, plug domain"/>
    <property type="match status" value="1"/>
</dbReference>
<keyword evidence="7" id="KW-0732">Signal</keyword>
<evidence type="ECO:0000256" key="2">
    <source>
        <dbReference type="ARBA" id="ARBA00022448"/>
    </source>
</evidence>
<evidence type="ECO:0000259" key="8">
    <source>
        <dbReference type="Pfam" id="PF25183"/>
    </source>
</evidence>
<feature type="domain" description="TonB-dependent transporter Oar-like beta-barrel" evidence="8">
    <location>
        <begin position="881"/>
        <end position="941"/>
    </location>
</feature>
<dbReference type="GO" id="GO:0009279">
    <property type="term" value="C:cell outer membrane"/>
    <property type="evidence" value="ECO:0007669"/>
    <property type="project" value="UniProtKB-SubCell"/>
</dbReference>
<evidence type="ECO:0000256" key="5">
    <source>
        <dbReference type="ARBA" id="ARBA00023136"/>
    </source>
</evidence>
<dbReference type="Pfam" id="PF13620">
    <property type="entry name" value="CarboxypepD_reg"/>
    <property type="match status" value="1"/>
</dbReference>
<dbReference type="InterPro" id="IPR036942">
    <property type="entry name" value="Beta-barrel_TonB_sf"/>
</dbReference>
<name>A0A4R6Z9T3_9GAMM</name>
<dbReference type="Gene3D" id="2.40.170.20">
    <property type="entry name" value="TonB-dependent receptor, beta-barrel domain"/>
    <property type="match status" value="1"/>
</dbReference>
<dbReference type="GO" id="GO:0015344">
    <property type="term" value="F:siderophore uptake transmembrane transporter activity"/>
    <property type="evidence" value="ECO:0007669"/>
    <property type="project" value="TreeGrafter"/>
</dbReference>
<evidence type="ECO:0000313" key="9">
    <source>
        <dbReference type="EMBL" id="TDR48688.1"/>
    </source>
</evidence>
<dbReference type="OrthoDB" id="9768147at2"/>
<evidence type="ECO:0000256" key="1">
    <source>
        <dbReference type="ARBA" id="ARBA00004571"/>
    </source>
</evidence>
<accession>A0A4R6Z9T3</accession>
<keyword evidence="9" id="KW-0675">Receptor</keyword>
<evidence type="ECO:0000256" key="3">
    <source>
        <dbReference type="ARBA" id="ARBA00022452"/>
    </source>
</evidence>
<dbReference type="InterPro" id="IPR037066">
    <property type="entry name" value="Plug_dom_sf"/>
</dbReference>
<dbReference type="InterPro" id="IPR013784">
    <property type="entry name" value="Carb-bd-like_fold"/>
</dbReference>
<keyword evidence="4" id="KW-0812">Transmembrane</keyword>
<dbReference type="AlphaFoldDB" id="A0A4R6Z9T3"/>
<keyword evidence="6" id="KW-0998">Cell outer membrane</keyword>
<comment type="caution">
    <text evidence="9">The sequence shown here is derived from an EMBL/GenBank/DDBJ whole genome shotgun (WGS) entry which is preliminary data.</text>
</comment>
<dbReference type="SUPFAM" id="SSF56935">
    <property type="entry name" value="Porins"/>
    <property type="match status" value="1"/>
</dbReference>
<evidence type="ECO:0000256" key="6">
    <source>
        <dbReference type="ARBA" id="ARBA00023237"/>
    </source>
</evidence>
<proteinExistence type="predicted"/>
<comment type="subcellular location">
    <subcellularLocation>
        <location evidence="1">Cell outer membrane</location>
        <topology evidence="1">Multi-pass membrane protein</topology>
    </subcellularLocation>
</comment>
<evidence type="ECO:0000256" key="4">
    <source>
        <dbReference type="ARBA" id="ARBA00022692"/>
    </source>
</evidence>
<dbReference type="InterPro" id="IPR057601">
    <property type="entry name" value="Oar-like_b-barrel"/>
</dbReference>
<dbReference type="Gene3D" id="2.60.40.1120">
    <property type="entry name" value="Carboxypeptidase-like, regulatory domain"/>
    <property type="match status" value="1"/>
</dbReference>
<dbReference type="GO" id="GO:0030246">
    <property type="term" value="F:carbohydrate binding"/>
    <property type="evidence" value="ECO:0007669"/>
    <property type="project" value="InterPro"/>
</dbReference>
<dbReference type="InterPro" id="IPR039426">
    <property type="entry name" value="TonB-dep_rcpt-like"/>
</dbReference>
<dbReference type="SUPFAM" id="SSF49452">
    <property type="entry name" value="Starch-binding domain-like"/>
    <property type="match status" value="1"/>
</dbReference>
<feature type="domain" description="TonB-dependent transporter Oar-like beta-barrel" evidence="8">
    <location>
        <begin position="439"/>
        <end position="834"/>
    </location>
</feature>
<feature type="signal peptide" evidence="7">
    <location>
        <begin position="1"/>
        <end position="31"/>
    </location>
</feature>
<keyword evidence="2" id="KW-0813">Transport</keyword>
<keyword evidence="3" id="KW-1134">Transmembrane beta strand</keyword>
<dbReference type="PANTHER" id="PTHR30069">
    <property type="entry name" value="TONB-DEPENDENT OUTER MEMBRANE RECEPTOR"/>
    <property type="match status" value="1"/>
</dbReference>
<reference evidence="9 10" key="1">
    <citation type="submission" date="2019-03" db="EMBL/GenBank/DDBJ databases">
        <title>Genomic Encyclopedia of Type Strains, Phase IV (KMG-IV): sequencing the most valuable type-strain genomes for metagenomic binning, comparative biology and taxonomic classification.</title>
        <authorList>
            <person name="Goeker M."/>
        </authorList>
    </citation>
    <scope>NUCLEOTIDE SEQUENCE [LARGE SCALE GENOMIC DNA]</scope>
    <source>
        <strain evidence="9 10">DSM 21667</strain>
    </source>
</reference>
<protein>
    <submittedName>
        <fullName evidence="9">TonB-dependent receptor-like protein</fullName>
    </submittedName>
</protein>
<evidence type="ECO:0000256" key="7">
    <source>
        <dbReference type="SAM" id="SignalP"/>
    </source>
</evidence>
<dbReference type="PANTHER" id="PTHR30069:SF46">
    <property type="entry name" value="OAR PROTEIN"/>
    <property type="match status" value="1"/>
</dbReference>